<dbReference type="EMBL" id="PGCI01000496">
    <property type="protein sequence ID" value="PLW25944.1"/>
    <property type="molecule type" value="Genomic_DNA"/>
</dbReference>
<evidence type="ECO:0000313" key="1">
    <source>
        <dbReference type="EMBL" id="PLW25944.1"/>
    </source>
</evidence>
<name>A0A2N5TKE6_9BASI</name>
<protein>
    <submittedName>
        <fullName evidence="1">Uncharacterized protein</fullName>
    </submittedName>
</protein>
<gene>
    <name evidence="1" type="ORF">PCASD_25832</name>
</gene>
<dbReference type="Proteomes" id="UP000235392">
    <property type="component" value="Unassembled WGS sequence"/>
</dbReference>
<proteinExistence type="predicted"/>
<dbReference type="AlphaFoldDB" id="A0A2N5TKE6"/>
<sequence length="67" mass="7660">MLRVNATTLLESLWEGFGQEEQHSRQLDVILVQTLDTIYDFLPSLRKPILGESFNNLLDLAESQNTP</sequence>
<evidence type="ECO:0000313" key="2">
    <source>
        <dbReference type="Proteomes" id="UP000235392"/>
    </source>
</evidence>
<organism evidence="1 2">
    <name type="scientific">Puccinia coronata f. sp. avenae</name>
    <dbReference type="NCBI Taxonomy" id="200324"/>
    <lineage>
        <taxon>Eukaryota</taxon>
        <taxon>Fungi</taxon>
        <taxon>Dikarya</taxon>
        <taxon>Basidiomycota</taxon>
        <taxon>Pucciniomycotina</taxon>
        <taxon>Pucciniomycetes</taxon>
        <taxon>Pucciniales</taxon>
        <taxon>Pucciniaceae</taxon>
        <taxon>Puccinia</taxon>
    </lineage>
</organism>
<reference evidence="1 2" key="1">
    <citation type="submission" date="2017-11" db="EMBL/GenBank/DDBJ databases">
        <title>De novo assembly and phasing of dikaryotic genomes from two isolates of Puccinia coronata f. sp. avenae, the causal agent of oat crown rust.</title>
        <authorList>
            <person name="Miller M.E."/>
            <person name="Zhang Y."/>
            <person name="Omidvar V."/>
            <person name="Sperschneider J."/>
            <person name="Schwessinger B."/>
            <person name="Raley C."/>
            <person name="Palmer J.M."/>
            <person name="Garnica D."/>
            <person name="Upadhyaya N."/>
            <person name="Rathjen J."/>
            <person name="Taylor J.M."/>
            <person name="Park R.F."/>
            <person name="Dodds P.N."/>
            <person name="Hirsch C.D."/>
            <person name="Kianian S.F."/>
            <person name="Figueroa M."/>
        </authorList>
    </citation>
    <scope>NUCLEOTIDE SEQUENCE [LARGE SCALE GENOMIC DNA]</scope>
    <source>
        <strain evidence="1">12SD80</strain>
    </source>
</reference>
<comment type="caution">
    <text evidence="1">The sequence shown here is derived from an EMBL/GenBank/DDBJ whole genome shotgun (WGS) entry which is preliminary data.</text>
</comment>
<accession>A0A2N5TKE6</accession>